<reference evidence="5 6" key="2">
    <citation type="submission" date="2024-05" db="EMBL/GenBank/DDBJ databases">
        <authorList>
            <person name="Chen Y."/>
            <person name="Shah S."/>
            <person name="Dougan E. K."/>
            <person name="Thang M."/>
            <person name="Chan C."/>
        </authorList>
    </citation>
    <scope>NUCLEOTIDE SEQUENCE [LARGE SCALE GENOMIC DNA]</scope>
</reference>
<gene>
    <name evidence="4" type="ORF">C1SCF055_LOCUS38741</name>
</gene>
<evidence type="ECO:0000313" key="6">
    <source>
        <dbReference type="Proteomes" id="UP001152797"/>
    </source>
</evidence>
<organism evidence="4">
    <name type="scientific">Cladocopium goreaui</name>
    <dbReference type="NCBI Taxonomy" id="2562237"/>
    <lineage>
        <taxon>Eukaryota</taxon>
        <taxon>Sar</taxon>
        <taxon>Alveolata</taxon>
        <taxon>Dinophyceae</taxon>
        <taxon>Suessiales</taxon>
        <taxon>Symbiodiniaceae</taxon>
        <taxon>Cladocopium</taxon>
    </lineage>
</organism>
<accession>A0A9P1GKN6</accession>
<name>A0A9P1GKN6_9DINO</name>
<dbReference type="InterPro" id="IPR018247">
    <property type="entry name" value="EF_Hand_1_Ca_BS"/>
</dbReference>
<dbReference type="CDD" id="cd00051">
    <property type="entry name" value="EFh"/>
    <property type="match status" value="1"/>
</dbReference>
<sequence length="376" mass="42544">MAPKRGGLSLARKKELQNLFHSADTDASGLLSFTEMKMVLREGNPSLTDKELALLFREIDTNGDLTVDFKEFARYLNSMSASKLKKSKSREQVTADRCKEEFWKVDENSDGTLSRGEMTLLLRKGNPEITEEELELLFDTMDQDGNGSLDFSEFVDYITGAKAQGEAEPEKEEKFSDTIFWVDTVPLPEVYQQRSSHIAMAHERAIYRPQLDELMKLIKEVLEAVSISEGTRRLTWGSLNMYQASEHFLKPLTQRFDPCSFVELVAAEPQVPEWFVSHWWGTPLVQTFAMLKYHQEQREGEASAWWIDSFARCLHCVQPTRFPAPKDLEDAAFCKVLISTTCVGSVVLLDSSGMAFSRSEGGPKRLKQAAQTSADP</sequence>
<reference evidence="4" key="1">
    <citation type="submission" date="2022-10" db="EMBL/GenBank/DDBJ databases">
        <authorList>
            <person name="Chen Y."/>
            <person name="Dougan E. K."/>
            <person name="Chan C."/>
            <person name="Rhodes N."/>
            <person name="Thang M."/>
        </authorList>
    </citation>
    <scope>NUCLEOTIDE SEQUENCE</scope>
</reference>
<keyword evidence="1" id="KW-0677">Repeat</keyword>
<dbReference type="PROSITE" id="PS00018">
    <property type="entry name" value="EF_HAND_1"/>
    <property type="match status" value="3"/>
</dbReference>
<evidence type="ECO:0000313" key="5">
    <source>
        <dbReference type="EMBL" id="CAL4801109.1"/>
    </source>
</evidence>
<dbReference type="PANTHER" id="PTHR46311">
    <property type="entry name" value="CALCIUM-BINDING PROTEIN 8-RELATED"/>
    <property type="match status" value="1"/>
</dbReference>
<feature type="domain" description="EF-hand" evidence="3">
    <location>
        <begin position="47"/>
        <end position="82"/>
    </location>
</feature>
<evidence type="ECO:0000256" key="2">
    <source>
        <dbReference type="ARBA" id="ARBA00022837"/>
    </source>
</evidence>
<dbReference type="OrthoDB" id="423727at2759"/>
<keyword evidence="2" id="KW-0106">Calcium</keyword>
<dbReference type="EMBL" id="CAMXCT020006024">
    <property type="protein sequence ID" value="CAL1167172.1"/>
    <property type="molecule type" value="Genomic_DNA"/>
</dbReference>
<dbReference type="EMBL" id="CAMXCT010006024">
    <property type="protein sequence ID" value="CAI4013797.1"/>
    <property type="molecule type" value="Genomic_DNA"/>
</dbReference>
<protein>
    <submittedName>
        <fullName evidence="5">Calmodulin (CaM)</fullName>
    </submittedName>
</protein>
<dbReference type="InterPro" id="IPR002048">
    <property type="entry name" value="EF_hand_dom"/>
</dbReference>
<evidence type="ECO:0000313" key="4">
    <source>
        <dbReference type="EMBL" id="CAI4013797.1"/>
    </source>
</evidence>
<dbReference type="SUPFAM" id="SSF47473">
    <property type="entry name" value="EF-hand"/>
    <property type="match status" value="1"/>
</dbReference>
<dbReference type="InterPro" id="IPR051111">
    <property type="entry name" value="Ca-binding_regulatory"/>
</dbReference>
<feature type="domain" description="EF-hand" evidence="3">
    <location>
        <begin position="129"/>
        <end position="164"/>
    </location>
</feature>
<proteinExistence type="predicted"/>
<feature type="domain" description="EF-hand" evidence="3">
    <location>
        <begin position="93"/>
        <end position="128"/>
    </location>
</feature>
<dbReference type="Pfam" id="PF13499">
    <property type="entry name" value="EF-hand_7"/>
    <property type="match status" value="2"/>
</dbReference>
<dbReference type="PANTHER" id="PTHR46311:SF5">
    <property type="entry name" value="EF-HAND DOMAIN-CONTAINING PROTEIN"/>
    <property type="match status" value="1"/>
</dbReference>
<dbReference type="InterPro" id="IPR011992">
    <property type="entry name" value="EF-hand-dom_pair"/>
</dbReference>
<dbReference type="GO" id="GO:0005509">
    <property type="term" value="F:calcium ion binding"/>
    <property type="evidence" value="ECO:0007669"/>
    <property type="project" value="InterPro"/>
</dbReference>
<dbReference type="PROSITE" id="PS50222">
    <property type="entry name" value="EF_HAND_2"/>
    <property type="match status" value="4"/>
</dbReference>
<evidence type="ECO:0000256" key="1">
    <source>
        <dbReference type="ARBA" id="ARBA00022737"/>
    </source>
</evidence>
<dbReference type="Gene3D" id="1.10.238.10">
    <property type="entry name" value="EF-hand"/>
    <property type="match status" value="2"/>
</dbReference>
<dbReference type="Proteomes" id="UP001152797">
    <property type="component" value="Unassembled WGS sequence"/>
</dbReference>
<comment type="caution">
    <text evidence="4">The sequence shown here is derived from an EMBL/GenBank/DDBJ whole genome shotgun (WGS) entry which is preliminary data.</text>
</comment>
<dbReference type="EMBL" id="CAMXCT030006024">
    <property type="protein sequence ID" value="CAL4801109.1"/>
    <property type="molecule type" value="Genomic_DNA"/>
</dbReference>
<dbReference type="SMART" id="SM00054">
    <property type="entry name" value="EFh"/>
    <property type="match status" value="4"/>
</dbReference>
<feature type="domain" description="EF-hand" evidence="3">
    <location>
        <begin position="11"/>
        <end position="46"/>
    </location>
</feature>
<dbReference type="GO" id="GO:0032588">
    <property type="term" value="C:trans-Golgi network membrane"/>
    <property type="evidence" value="ECO:0007669"/>
    <property type="project" value="TreeGrafter"/>
</dbReference>
<evidence type="ECO:0000259" key="3">
    <source>
        <dbReference type="PROSITE" id="PS50222"/>
    </source>
</evidence>
<dbReference type="AlphaFoldDB" id="A0A9P1GKN6"/>
<keyword evidence="6" id="KW-1185">Reference proteome</keyword>